<evidence type="ECO:0000256" key="1">
    <source>
        <dbReference type="ARBA" id="ARBA00023015"/>
    </source>
</evidence>
<name>A0A4R5TVT4_9MICC</name>
<reference evidence="4 5" key="1">
    <citation type="submission" date="2019-03" db="EMBL/GenBank/DDBJ databases">
        <title>Arthrobacter sp. nov., an bacterium isolated from biocrust in Mu Us Desert.</title>
        <authorList>
            <person name="Lixiong L."/>
        </authorList>
    </citation>
    <scope>NUCLEOTIDE SEQUENCE [LARGE SCALE GENOMIC DNA]</scope>
    <source>
        <strain evidence="4 5">SLN-3</strain>
    </source>
</reference>
<dbReference type="EMBL" id="SMTK01000003">
    <property type="protein sequence ID" value="TDK25237.1"/>
    <property type="molecule type" value="Genomic_DNA"/>
</dbReference>
<evidence type="ECO:0000313" key="4">
    <source>
        <dbReference type="EMBL" id="TDK25237.1"/>
    </source>
</evidence>
<dbReference type="OrthoDB" id="153510at2"/>
<dbReference type="AlphaFoldDB" id="A0A4R5TVT4"/>
<dbReference type="InterPro" id="IPR041916">
    <property type="entry name" value="Anti_sigma_zinc_sf"/>
</dbReference>
<keyword evidence="3" id="KW-0812">Transmembrane</keyword>
<evidence type="ECO:0000256" key="2">
    <source>
        <dbReference type="ARBA" id="ARBA00023163"/>
    </source>
</evidence>
<protein>
    <submittedName>
        <fullName evidence="4">Anti-sigma factor</fullName>
    </submittedName>
</protein>
<comment type="caution">
    <text evidence="4">The sequence shown here is derived from an EMBL/GenBank/DDBJ whole genome shotgun (WGS) entry which is preliminary data.</text>
</comment>
<evidence type="ECO:0000313" key="5">
    <source>
        <dbReference type="Proteomes" id="UP000295411"/>
    </source>
</evidence>
<organism evidence="4 5">
    <name type="scientific">Arthrobacter crusticola</name>
    <dbReference type="NCBI Taxonomy" id="2547960"/>
    <lineage>
        <taxon>Bacteria</taxon>
        <taxon>Bacillati</taxon>
        <taxon>Actinomycetota</taxon>
        <taxon>Actinomycetes</taxon>
        <taxon>Micrococcales</taxon>
        <taxon>Micrococcaceae</taxon>
        <taxon>Arthrobacter</taxon>
    </lineage>
</organism>
<gene>
    <name evidence="4" type="ORF">E2F48_08110</name>
</gene>
<dbReference type="Proteomes" id="UP000295411">
    <property type="component" value="Unassembled WGS sequence"/>
</dbReference>
<sequence>MNMFDAHLDVQAVWMDELTGEEERHARDHLAQCLACRDELASLRALEGSLRSLPPEALLDGPPPDADLLLQRTLRQRRTLAAPHARAGRRRVATFAAAAALVAFVAGVSGTVGYTMNAPQASDPVPPAPPAATAPATEVPGTRYASTVDAATGTRLTVSVQPAAGFVKVNAAVTGIPAGERCRLIVEGIDGNREIAGSWVISEKGAAEGATINGSAIFDPSKVRAVMIENSDGKRFAAATL</sequence>
<evidence type="ECO:0000256" key="3">
    <source>
        <dbReference type="SAM" id="Phobius"/>
    </source>
</evidence>
<keyword evidence="3" id="KW-0472">Membrane</keyword>
<keyword evidence="1" id="KW-0805">Transcription regulation</keyword>
<dbReference type="Gene3D" id="1.10.10.1320">
    <property type="entry name" value="Anti-sigma factor, zinc-finger domain"/>
    <property type="match status" value="1"/>
</dbReference>
<feature type="transmembrane region" description="Helical" evidence="3">
    <location>
        <begin position="92"/>
        <end position="116"/>
    </location>
</feature>
<keyword evidence="2" id="KW-0804">Transcription</keyword>
<accession>A0A4R5TVT4</accession>
<keyword evidence="5" id="KW-1185">Reference proteome</keyword>
<dbReference type="RefSeq" id="WP_133403515.1">
    <property type="nucleotide sequence ID" value="NZ_SMTK01000003.1"/>
</dbReference>
<keyword evidence="3" id="KW-1133">Transmembrane helix</keyword>
<proteinExistence type="predicted"/>